<dbReference type="RefSeq" id="WP_100678169.1">
    <property type="nucleotide sequence ID" value="NZ_NIPO01000001.1"/>
</dbReference>
<name>A0A2M9R6X6_9FLAO</name>
<dbReference type="Proteomes" id="UP000231960">
    <property type="component" value="Unassembled WGS sequence"/>
</dbReference>
<dbReference type="Gene3D" id="3.40.50.10090">
    <property type="match status" value="2"/>
</dbReference>
<dbReference type="InterPro" id="IPR039793">
    <property type="entry name" value="UROS/Hem4"/>
</dbReference>
<dbReference type="SUPFAM" id="SSF69618">
    <property type="entry name" value="HemD-like"/>
    <property type="match status" value="1"/>
</dbReference>
<evidence type="ECO:0000259" key="2">
    <source>
        <dbReference type="Pfam" id="PF02602"/>
    </source>
</evidence>
<dbReference type="OrthoDB" id="1523900at2"/>
<sequence>MKSKICILSTKKLKSNQKNFLLNAGFSIVEADFIKISILPFQLKNTPTLLLFTSQNAVQSVLNNEKVDDLKEISAICVGIKTKQLLEKNGFRVLAMEEYAQRLAPIIQKDFSKEHIAFFAGNLSRNVLPDAMNQTNIDFDEYLVYQNEESSVKIEAKTDGILFFSPSGIKSYLKQNTITHQMCFCIGTTTADALKDITKNIVIANQQTVENVIIQCINYYSNKL</sequence>
<protein>
    <submittedName>
        <fullName evidence="3">Uroporphyrinogen III synthase</fullName>
    </submittedName>
</protein>
<gene>
    <name evidence="3" type="ORF">CDL10_08700</name>
</gene>
<dbReference type="GO" id="GO:0006780">
    <property type="term" value="P:uroporphyrinogen III biosynthetic process"/>
    <property type="evidence" value="ECO:0007669"/>
    <property type="project" value="InterPro"/>
</dbReference>
<dbReference type="PANTHER" id="PTHR12390:SF0">
    <property type="entry name" value="UROPORPHYRINOGEN-III SYNTHASE"/>
    <property type="match status" value="1"/>
</dbReference>
<dbReference type="InterPro" id="IPR036108">
    <property type="entry name" value="4pyrrol_syn_uPrphyn_synt_sf"/>
</dbReference>
<dbReference type="GO" id="GO:0005829">
    <property type="term" value="C:cytosol"/>
    <property type="evidence" value="ECO:0007669"/>
    <property type="project" value="TreeGrafter"/>
</dbReference>
<dbReference type="Pfam" id="PF02602">
    <property type="entry name" value="HEM4"/>
    <property type="match status" value="1"/>
</dbReference>
<keyword evidence="1" id="KW-0472">Membrane</keyword>
<proteinExistence type="predicted"/>
<keyword evidence="1" id="KW-1133">Transmembrane helix</keyword>
<comment type="caution">
    <text evidence="3">The sequence shown here is derived from an EMBL/GenBank/DDBJ whole genome shotgun (WGS) entry which is preliminary data.</text>
</comment>
<organism evidence="3 4">
    <name type="scientific">Avrilella dinanensis</name>
    <dbReference type="NCBI Taxonomy" id="2008672"/>
    <lineage>
        <taxon>Bacteria</taxon>
        <taxon>Pseudomonadati</taxon>
        <taxon>Bacteroidota</taxon>
        <taxon>Flavobacteriia</taxon>
        <taxon>Flavobacteriales</taxon>
        <taxon>Flavobacteriaceae</taxon>
        <taxon>Avrilella</taxon>
    </lineage>
</organism>
<keyword evidence="4" id="KW-1185">Reference proteome</keyword>
<accession>A0A2M9R6X6</accession>
<dbReference type="EMBL" id="NIPO01000001">
    <property type="protein sequence ID" value="PJR04610.1"/>
    <property type="molecule type" value="Genomic_DNA"/>
</dbReference>
<evidence type="ECO:0000256" key="1">
    <source>
        <dbReference type="SAM" id="Phobius"/>
    </source>
</evidence>
<keyword evidence="1" id="KW-0812">Transmembrane</keyword>
<reference evidence="3 4" key="1">
    <citation type="submission" date="2017-06" db="EMBL/GenBank/DDBJ databases">
        <title>Description of Avrilella dinanensis gen. nov. sp. nov.</title>
        <authorList>
            <person name="Leyer C."/>
            <person name="Sassi M."/>
            <person name="Minet J."/>
            <person name="Kayal S."/>
            <person name="Cattoir V."/>
        </authorList>
    </citation>
    <scope>NUCLEOTIDE SEQUENCE [LARGE SCALE GENOMIC DNA]</scope>
    <source>
        <strain evidence="3 4">UR159</strain>
    </source>
</reference>
<dbReference type="GO" id="GO:0004852">
    <property type="term" value="F:uroporphyrinogen-III synthase activity"/>
    <property type="evidence" value="ECO:0007669"/>
    <property type="project" value="InterPro"/>
</dbReference>
<dbReference type="InterPro" id="IPR003754">
    <property type="entry name" value="4pyrrol_synth_uPrphyn_synth"/>
</dbReference>
<dbReference type="PANTHER" id="PTHR12390">
    <property type="entry name" value="UROPORPHYRINOGEN III SYNTHASE"/>
    <property type="match status" value="1"/>
</dbReference>
<evidence type="ECO:0000313" key="4">
    <source>
        <dbReference type="Proteomes" id="UP000231960"/>
    </source>
</evidence>
<feature type="transmembrane region" description="Helical" evidence="1">
    <location>
        <begin position="20"/>
        <end position="41"/>
    </location>
</feature>
<dbReference type="CDD" id="cd06578">
    <property type="entry name" value="HemD"/>
    <property type="match status" value="1"/>
</dbReference>
<evidence type="ECO:0000313" key="3">
    <source>
        <dbReference type="EMBL" id="PJR04610.1"/>
    </source>
</evidence>
<feature type="domain" description="Tetrapyrrole biosynthesis uroporphyrinogen III synthase" evidence="2">
    <location>
        <begin position="23"/>
        <end position="212"/>
    </location>
</feature>
<dbReference type="AlphaFoldDB" id="A0A2M9R6X6"/>